<name>A0A9Q5N7T3_SANBA</name>
<dbReference type="AlphaFoldDB" id="A0A9Q5N7T3"/>
<reference evidence="8" key="1">
    <citation type="submission" date="2016-06" db="EMBL/GenBank/DDBJ databases">
        <title>Draft Genome sequence of the fungus Inonotus baumii.</title>
        <authorList>
            <person name="Zhu H."/>
            <person name="Lin W."/>
        </authorList>
    </citation>
    <scope>NUCLEOTIDE SEQUENCE</scope>
    <source>
        <strain evidence="8">821</strain>
    </source>
</reference>
<accession>A0A9Q5N7T3</accession>
<dbReference type="CDD" id="cd15832">
    <property type="entry name" value="SNAP"/>
    <property type="match status" value="1"/>
</dbReference>
<evidence type="ECO:0000256" key="3">
    <source>
        <dbReference type="ARBA" id="ARBA00022448"/>
    </source>
</evidence>
<evidence type="ECO:0000313" key="9">
    <source>
        <dbReference type="Proteomes" id="UP000757232"/>
    </source>
</evidence>
<dbReference type="GO" id="GO:0035494">
    <property type="term" value="P:SNARE complex disassembly"/>
    <property type="evidence" value="ECO:0007669"/>
    <property type="project" value="TreeGrafter"/>
</dbReference>
<keyword evidence="9" id="KW-1185">Reference proteome</keyword>
<dbReference type="FunFam" id="1.25.40.10:FF:000049">
    <property type="entry name" value="Alpha-soluble NSF attachment protein-like"/>
    <property type="match status" value="1"/>
</dbReference>
<comment type="similarity">
    <text evidence="2 7">Belongs to the SNAP family.</text>
</comment>
<dbReference type="OrthoDB" id="9984275at2759"/>
<dbReference type="GO" id="GO:0005483">
    <property type="term" value="F:soluble NSF attachment protein activity"/>
    <property type="evidence" value="ECO:0007669"/>
    <property type="project" value="TreeGrafter"/>
</dbReference>
<gene>
    <name evidence="8" type="ORF">A7U60_g2664</name>
</gene>
<keyword evidence="6 7" id="KW-0472">Membrane</keyword>
<comment type="subcellular location">
    <subcellularLocation>
        <location evidence="1 7">Membrane</location>
        <topology evidence="1 7">Peripheral membrane protein</topology>
    </subcellularLocation>
</comment>
<evidence type="ECO:0000256" key="2">
    <source>
        <dbReference type="ARBA" id="ARBA00010050"/>
    </source>
</evidence>
<evidence type="ECO:0000256" key="7">
    <source>
        <dbReference type="RuleBase" id="RU367013"/>
    </source>
</evidence>
<dbReference type="EMBL" id="LNZH02000141">
    <property type="protein sequence ID" value="OCB90105.1"/>
    <property type="molecule type" value="Genomic_DNA"/>
</dbReference>
<dbReference type="PANTHER" id="PTHR13768:SF8">
    <property type="entry name" value="ALPHA-SOLUBLE NSF ATTACHMENT PROTEIN"/>
    <property type="match status" value="1"/>
</dbReference>
<organism evidence="8 9">
    <name type="scientific">Sanghuangporus baumii</name>
    <name type="common">Phellinus baumii</name>
    <dbReference type="NCBI Taxonomy" id="108892"/>
    <lineage>
        <taxon>Eukaryota</taxon>
        <taxon>Fungi</taxon>
        <taxon>Dikarya</taxon>
        <taxon>Basidiomycota</taxon>
        <taxon>Agaricomycotina</taxon>
        <taxon>Agaricomycetes</taxon>
        <taxon>Hymenochaetales</taxon>
        <taxon>Hymenochaetaceae</taxon>
        <taxon>Sanghuangporus</taxon>
    </lineage>
</organism>
<dbReference type="Pfam" id="PF14938">
    <property type="entry name" value="SNAP"/>
    <property type="match status" value="1"/>
</dbReference>
<evidence type="ECO:0000256" key="5">
    <source>
        <dbReference type="ARBA" id="ARBA00022927"/>
    </source>
</evidence>
<dbReference type="Proteomes" id="UP000757232">
    <property type="component" value="Unassembled WGS sequence"/>
</dbReference>
<dbReference type="PANTHER" id="PTHR13768">
    <property type="entry name" value="SOLUBLE NSF ATTACHMENT PROTEIN SNAP"/>
    <property type="match status" value="1"/>
</dbReference>
<dbReference type="GO" id="GO:0006886">
    <property type="term" value="P:intracellular protein transport"/>
    <property type="evidence" value="ECO:0007669"/>
    <property type="project" value="UniProtKB-UniRule"/>
</dbReference>
<evidence type="ECO:0000256" key="6">
    <source>
        <dbReference type="ARBA" id="ARBA00023136"/>
    </source>
</evidence>
<dbReference type="SUPFAM" id="SSF48452">
    <property type="entry name" value="TPR-like"/>
    <property type="match status" value="1"/>
</dbReference>
<dbReference type="InterPro" id="IPR011990">
    <property type="entry name" value="TPR-like_helical_dom_sf"/>
</dbReference>
<dbReference type="Gene3D" id="1.25.40.10">
    <property type="entry name" value="Tetratricopeptide repeat domain"/>
    <property type="match status" value="1"/>
</dbReference>
<keyword evidence="5 7" id="KW-0653">Protein transport</keyword>
<dbReference type="GO" id="GO:0031201">
    <property type="term" value="C:SNARE complex"/>
    <property type="evidence" value="ECO:0007669"/>
    <property type="project" value="TreeGrafter"/>
</dbReference>
<comment type="function">
    <text evidence="7">Required for vesicular transport between the endoplasmic reticulum and the Golgi apparatus.</text>
</comment>
<dbReference type="GO" id="GO:0019905">
    <property type="term" value="F:syntaxin binding"/>
    <property type="evidence" value="ECO:0007669"/>
    <property type="project" value="TreeGrafter"/>
</dbReference>
<evidence type="ECO:0000313" key="8">
    <source>
        <dbReference type="EMBL" id="OCB90105.1"/>
    </source>
</evidence>
<dbReference type="PRINTS" id="PR00448">
    <property type="entry name" value="NSFATTACHMNT"/>
</dbReference>
<keyword evidence="4 7" id="KW-0931">ER-Golgi transport</keyword>
<dbReference type="InterPro" id="IPR000744">
    <property type="entry name" value="NSF_attach"/>
</dbReference>
<comment type="caution">
    <text evidence="8">The sequence shown here is derived from an EMBL/GenBank/DDBJ whole genome shotgun (WGS) entry which is preliminary data.</text>
</comment>
<keyword evidence="3 7" id="KW-0813">Transport</keyword>
<dbReference type="GO" id="GO:0005774">
    <property type="term" value="C:vacuolar membrane"/>
    <property type="evidence" value="ECO:0007669"/>
    <property type="project" value="TreeGrafter"/>
</dbReference>
<evidence type="ECO:0000256" key="1">
    <source>
        <dbReference type="ARBA" id="ARBA00004170"/>
    </source>
</evidence>
<evidence type="ECO:0000256" key="4">
    <source>
        <dbReference type="ARBA" id="ARBA00022892"/>
    </source>
</evidence>
<proteinExistence type="inferred from homology"/>
<sequence>MAPSKSEARILLQKAEKKAASSAGWFSSATTKFEEAGDLFQQAANAFKLEKSFVDAGDAFSKEAECREKCKENNDAANAWWNASKAYKQGDRPDLAVEALSQTVTYLTKAGRFRQAADREKDIAQIHLQRGDLPRACESYERAGEWYQQEDANAMANGCFKDAADLHAQIDQFPQAIARYEQVADQSLQSNLTKYSVKEYWLRSGLCALANTDSVTAKRNLQKYETLDPSFMTTREAKLLAALIEAVEGSDLEAFATACRDYDQVMRLDNWKTTILLKIKKTIDEEPGLT</sequence>
<protein>
    <submittedName>
        <fullName evidence="8">Vesicular-fusion protein SEC17</fullName>
    </submittedName>
</protein>